<comment type="caution">
    <text evidence="7">The sequence shown here is derived from an EMBL/GenBank/DDBJ whole genome shotgun (WGS) entry which is preliminary data.</text>
</comment>
<feature type="domain" description="Filamentous haemagglutinin FhaB/tRNA nuclease CdiA-like TPS" evidence="6">
    <location>
        <begin position="37"/>
        <end position="149"/>
    </location>
</feature>
<evidence type="ECO:0000313" key="7">
    <source>
        <dbReference type="EMBL" id="TGX52590.1"/>
    </source>
</evidence>
<dbReference type="EMBL" id="SRXT01000005">
    <property type="protein sequence ID" value="TGX52590.1"/>
    <property type="molecule type" value="Genomic_DNA"/>
</dbReference>
<organism evidence="7 8">
    <name type="scientific">Sphingomonas gei</name>
    <dbReference type="NCBI Taxonomy" id="1395960"/>
    <lineage>
        <taxon>Bacteria</taxon>
        <taxon>Pseudomonadati</taxon>
        <taxon>Pseudomonadota</taxon>
        <taxon>Alphaproteobacteria</taxon>
        <taxon>Sphingomonadales</taxon>
        <taxon>Sphingomonadaceae</taxon>
        <taxon>Sphingomonas</taxon>
    </lineage>
</organism>
<keyword evidence="2" id="KW-0964">Secreted</keyword>
<comment type="subcellular location">
    <subcellularLocation>
        <location evidence="1">Secreted</location>
    </subcellularLocation>
</comment>
<dbReference type="OrthoDB" id="1776524at2"/>
<dbReference type="Pfam" id="PF05860">
    <property type="entry name" value="TPS"/>
    <property type="match status" value="1"/>
</dbReference>
<proteinExistence type="predicted"/>
<keyword evidence="3 5" id="KW-0732">Signal</keyword>
<evidence type="ECO:0000256" key="1">
    <source>
        <dbReference type="ARBA" id="ARBA00004613"/>
    </source>
</evidence>
<evidence type="ECO:0000256" key="5">
    <source>
        <dbReference type="SAM" id="SignalP"/>
    </source>
</evidence>
<name>A0A4S1XBB3_9SPHN</name>
<keyword evidence="8" id="KW-1185">Reference proteome</keyword>
<protein>
    <submittedName>
        <fullName evidence="7">Filamentous hemagglutinin N-terminal domain-containing protein</fullName>
    </submittedName>
</protein>
<evidence type="ECO:0000313" key="8">
    <source>
        <dbReference type="Proteomes" id="UP000306147"/>
    </source>
</evidence>
<dbReference type="SUPFAM" id="SSF51126">
    <property type="entry name" value="Pectin lyase-like"/>
    <property type="match status" value="1"/>
</dbReference>
<dbReference type="NCBIfam" id="TIGR01901">
    <property type="entry name" value="adhes_NPXG"/>
    <property type="match status" value="1"/>
</dbReference>
<dbReference type="GO" id="GO:0005576">
    <property type="term" value="C:extracellular region"/>
    <property type="evidence" value="ECO:0007669"/>
    <property type="project" value="UniProtKB-SubCell"/>
</dbReference>
<dbReference type="InterPro" id="IPR008638">
    <property type="entry name" value="FhaB/CdiA-like_TPS"/>
</dbReference>
<dbReference type="Gene3D" id="2.160.20.10">
    <property type="entry name" value="Single-stranded right-handed beta-helix, Pectin lyase-like"/>
    <property type="match status" value="1"/>
</dbReference>
<accession>A0A4S1XBB3</accession>
<dbReference type="Pfam" id="PF18657">
    <property type="entry name" value="YDG"/>
    <property type="match status" value="1"/>
</dbReference>
<feature type="region of interest" description="Disordered" evidence="4">
    <location>
        <begin position="793"/>
        <end position="821"/>
    </location>
</feature>
<evidence type="ECO:0000256" key="3">
    <source>
        <dbReference type="ARBA" id="ARBA00022729"/>
    </source>
</evidence>
<evidence type="ECO:0000256" key="4">
    <source>
        <dbReference type="SAM" id="MobiDB-lite"/>
    </source>
</evidence>
<dbReference type="PANTHER" id="PTHR12338:SF8">
    <property type="entry name" value="HEME_HEMOPEXIN-BINDING PROTEIN"/>
    <property type="match status" value="1"/>
</dbReference>
<dbReference type="PANTHER" id="PTHR12338">
    <property type="entry name" value="AUTOTRANSPORTER"/>
    <property type="match status" value="1"/>
</dbReference>
<dbReference type="RefSeq" id="WP_135964301.1">
    <property type="nucleotide sequence ID" value="NZ_SRXT01000005.1"/>
</dbReference>
<dbReference type="InterPro" id="IPR011050">
    <property type="entry name" value="Pectin_lyase_fold/virulence"/>
</dbReference>
<sequence>MPSTDRRKSLLFGSTSLVKFVGLAALGIAAPLASVQAQTLPSGGTVAAGNATVTTSANTLTVNQGSQNAVLNWQSFSIGKTETVVYVQPNSASVALNRVTGPDPSAILGSLSANGKVFLVNPNGVVFGKGANVNVGGLVASTLDLSDADFMNGHYAFSGSGGAVRNDGSITADGGYVALLGGRVDNQGVIRANLGTVALAAGTAITLDVAGDGLLNVAVDKGAVNALVQNGGLLQADGGRVMMTAQAAGALLRTAVNNSGVIEARSLQSRDGRIMLLGDMQSGTMSVGGTLDASAPNGGNGGFIETSAATVNVASNARITTAAASGLTGTWLIDPADFIVGAGGNISGATLSTQLVTNNVVISTIPLPGDASGGNGDIIVNDAVAWTASGTPTTLTMNGYRDVIINAPISATNGNIVACCGRDVIVNAPLTTVNGSISLSAGQNIQVFHALTTTDGNIRLCAGHDVHIDDAITLTRGSTIPAQSLGLPVGLTLIAGADGSGPGPAGGTIIFAPLAPPTTVTVAPANLFYNPVSYAAPTDFLPNFVLTEGATLTQRMLVFPNGDKVFDGTNNATLSGFNTNAASGLPVGVVLIQEPGATAVFDDSAVGTTGITFAGYSLGGANADQYALAANCCVAGSRTRGTISPAATPTPTPAPTPTPTPTPVPTPTPTPTPTPAPTPTPTPTPVPTPTPTPAPAPTPTPTPAPTPTPTPAPAPTPTPTPAPAPAPTPTPTPSANLPAIQQPLTGLGPEVRLVPIAPGLAVAGNGVRMPGTQLASFEAPTVADQRPISRVGSEKAGNSFLESPKPKAPAVPVYRRKQARH</sequence>
<dbReference type="InterPro" id="IPR012334">
    <property type="entry name" value="Pectin_lyas_fold"/>
</dbReference>
<dbReference type="Proteomes" id="UP000306147">
    <property type="component" value="Unassembled WGS sequence"/>
</dbReference>
<feature type="chain" id="PRO_5020984648" evidence="5">
    <location>
        <begin position="38"/>
        <end position="821"/>
    </location>
</feature>
<feature type="compositionally biased region" description="Pro residues" evidence="4">
    <location>
        <begin position="648"/>
        <end position="732"/>
    </location>
</feature>
<dbReference type="AlphaFoldDB" id="A0A4S1XBB3"/>
<evidence type="ECO:0000256" key="2">
    <source>
        <dbReference type="ARBA" id="ARBA00022525"/>
    </source>
</evidence>
<gene>
    <name evidence="7" type="ORF">E5A73_13110</name>
</gene>
<reference evidence="7 8" key="1">
    <citation type="submission" date="2019-04" db="EMBL/GenBank/DDBJ databases">
        <title>Sphingomonas psychrotolerans sp. nov., isolated from soil in the Tianshan Mountains, Xinjiang, China.</title>
        <authorList>
            <person name="Luo Y."/>
            <person name="Sheng H."/>
        </authorList>
    </citation>
    <scope>NUCLEOTIDE SEQUENCE [LARGE SCALE GENOMIC DNA]</scope>
    <source>
        <strain evidence="7 8">ZFGT-11</strain>
    </source>
</reference>
<dbReference type="SMART" id="SM00912">
    <property type="entry name" value="Haemagg_act"/>
    <property type="match status" value="1"/>
</dbReference>
<dbReference type="InterPro" id="IPR041248">
    <property type="entry name" value="YDG"/>
</dbReference>
<evidence type="ECO:0000259" key="6">
    <source>
        <dbReference type="SMART" id="SM00912"/>
    </source>
</evidence>
<feature type="signal peptide" evidence="5">
    <location>
        <begin position="1"/>
        <end position="37"/>
    </location>
</feature>
<feature type="region of interest" description="Disordered" evidence="4">
    <location>
        <begin position="640"/>
        <end position="742"/>
    </location>
</feature>
<dbReference type="InterPro" id="IPR050909">
    <property type="entry name" value="Bact_Autotransporter_VF"/>
</dbReference>